<dbReference type="EMBL" id="OBEL01000001">
    <property type="protein sequence ID" value="SNZ07385.1"/>
    <property type="molecule type" value="Genomic_DNA"/>
</dbReference>
<dbReference type="RefSeq" id="WP_097152175.1">
    <property type="nucleotide sequence ID" value="NZ_OBEL01000001.1"/>
</dbReference>
<gene>
    <name evidence="3" type="ORF">SAMN06265368_0904</name>
</gene>
<dbReference type="Gene3D" id="2.40.50.100">
    <property type="match status" value="1"/>
</dbReference>
<comment type="similarity">
    <text evidence="1">Belongs to the membrane fusion protein (MFP) (TC 8.A.1) family.</text>
</comment>
<evidence type="ECO:0000259" key="2">
    <source>
        <dbReference type="Pfam" id="PF25967"/>
    </source>
</evidence>
<dbReference type="InterPro" id="IPR006143">
    <property type="entry name" value="RND_pump_MFP"/>
</dbReference>
<dbReference type="PROSITE" id="PS51257">
    <property type="entry name" value="PROKAR_LIPOPROTEIN"/>
    <property type="match status" value="1"/>
</dbReference>
<name>A0A285ND45_9HYPH</name>
<dbReference type="GO" id="GO:0015562">
    <property type="term" value="F:efflux transmembrane transporter activity"/>
    <property type="evidence" value="ECO:0007669"/>
    <property type="project" value="TreeGrafter"/>
</dbReference>
<evidence type="ECO:0000313" key="3">
    <source>
        <dbReference type="EMBL" id="SNZ07385.1"/>
    </source>
</evidence>
<dbReference type="Proteomes" id="UP000219439">
    <property type="component" value="Unassembled WGS sequence"/>
</dbReference>
<dbReference type="AlphaFoldDB" id="A0A285ND45"/>
<dbReference type="Gene3D" id="2.40.30.170">
    <property type="match status" value="1"/>
</dbReference>
<evidence type="ECO:0000313" key="4">
    <source>
        <dbReference type="Proteomes" id="UP000219439"/>
    </source>
</evidence>
<evidence type="ECO:0000256" key="1">
    <source>
        <dbReference type="ARBA" id="ARBA00009477"/>
    </source>
</evidence>
<dbReference type="SUPFAM" id="SSF111369">
    <property type="entry name" value="HlyD-like secretion proteins"/>
    <property type="match status" value="1"/>
</dbReference>
<sequence>MAKVSSSILVVGALLTLAGCMDQGTQEDVDQTKSNIVRPAKIITAKSSLNNLEKTFPGITEASRKSVLAFRVSGQISSFPALSGQELKKGTLIAKLDETPFLNTLAERQASYDLAQTELKRSKALFEKKHLSKAGLDKVQSQFDIAAAALKRAKDDLGYTSLVAPYDGVVAQTQAERFQNIQAGASIAEYHGNKNIDVTFNVPESLFLMLDRDKAEKNNEVSVAFDAFPDQKFTAWYRKHESVPDAATRSFKITVSMPHPTQLSVLPGMSVNVSFDLGKLVKQQAQKGLLIPLESVFDQDTKRWVWKLDADNVAHKTEVSVQGIDHGMLRITDGLNEGDRLIAVGVTHIVEGQKVRPFEKERGL</sequence>
<reference evidence="3 4" key="1">
    <citation type="submission" date="2017-09" db="EMBL/GenBank/DDBJ databases">
        <authorList>
            <person name="Ehlers B."/>
            <person name="Leendertz F.H."/>
        </authorList>
    </citation>
    <scope>NUCLEOTIDE SEQUENCE [LARGE SCALE GENOMIC DNA]</scope>
    <source>
        <strain evidence="3 4">DSM 18289</strain>
    </source>
</reference>
<dbReference type="Gene3D" id="1.10.287.470">
    <property type="entry name" value="Helix hairpin bin"/>
    <property type="match status" value="1"/>
</dbReference>
<accession>A0A285ND45</accession>
<proteinExistence type="inferred from homology"/>
<dbReference type="PANTHER" id="PTHR30469">
    <property type="entry name" value="MULTIDRUG RESISTANCE PROTEIN MDTA"/>
    <property type="match status" value="1"/>
</dbReference>
<dbReference type="Pfam" id="PF25967">
    <property type="entry name" value="RND-MFP_C"/>
    <property type="match status" value="1"/>
</dbReference>
<dbReference type="NCBIfam" id="TIGR01730">
    <property type="entry name" value="RND_mfp"/>
    <property type="match status" value="1"/>
</dbReference>
<dbReference type="PANTHER" id="PTHR30469:SF20">
    <property type="entry name" value="EFFLUX RND TRANSPORTER PERIPLASMIC ADAPTOR SUBUNIT"/>
    <property type="match status" value="1"/>
</dbReference>
<dbReference type="OrthoDB" id="9813967at2"/>
<dbReference type="GO" id="GO:1990281">
    <property type="term" value="C:efflux pump complex"/>
    <property type="evidence" value="ECO:0007669"/>
    <property type="project" value="TreeGrafter"/>
</dbReference>
<organism evidence="3 4">
    <name type="scientific">Cohaesibacter gelatinilyticus</name>
    <dbReference type="NCBI Taxonomy" id="372072"/>
    <lineage>
        <taxon>Bacteria</taxon>
        <taxon>Pseudomonadati</taxon>
        <taxon>Pseudomonadota</taxon>
        <taxon>Alphaproteobacteria</taxon>
        <taxon>Hyphomicrobiales</taxon>
        <taxon>Cohaesibacteraceae</taxon>
    </lineage>
</organism>
<keyword evidence="4" id="KW-1185">Reference proteome</keyword>
<feature type="domain" description="Multidrug resistance protein MdtA-like C-terminal permuted SH3" evidence="2">
    <location>
        <begin position="289"/>
        <end position="345"/>
    </location>
</feature>
<protein>
    <submittedName>
        <fullName evidence="3">RND family efflux transporter, MFP subunit</fullName>
    </submittedName>
</protein>
<dbReference type="Gene3D" id="2.40.420.20">
    <property type="match status" value="1"/>
</dbReference>
<dbReference type="InterPro" id="IPR058627">
    <property type="entry name" value="MdtA-like_C"/>
</dbReference>